<dbReference type="InterPro" id="IPR043502">
    <property type="entry name" value="DNA/RNA_pol_sf"/>
</dbReference>
<evidence type="ECO:0000313" key="2">
    <source>
        <dbReference type="Proteomes" id="UP001066276"/>
    </source>
</evidence>
<organism evidence="1 2">
    <name type="scientific">Pleurodeles waltl</name>
    <name type="common">Iberian ribbed newt</name>
    <dbReference type="NCBI Taxonomy" id="8319"/>
    <lineage>
        <taxon>Eukaryota</taxon>
        <taxon>Metazoa</taxon>
        <taxon>Chordata</taxon>
        <taxon>Craniata</taxon>
        <taxon>Vertebrata</taxon>
        <taxon>Euteleostomi</taxon>
        <taxon>Amphibia</taxon>
        <taxon>Batrachia</taxon>
        <taxon>Caudata</taxon>
        <taxon>Salamandroidea</taxon>
        <taxon>Salamandridae</taxon>
        <taxon>Pleurodelinae</taxon>
        <taxon>Pleurodeles</taxon>
    </lineage>
</organism>
<dbReference type="PANTHER" id="PTHR33050:SF7">
    <property type="entry name" value="RIBONUCLEASE H"/>
    <property type="match status" value="1"/>
</dbReference>
<name>A0AAV7SM10_PLEWA</name>
<protein>
    <recommendedName>
        <fullName evidence="3">RNase H type-1 domain-containing protein</fullName>
    </recommendedName>
</protein>
<accession>A0AAV7SM10</accession>
<proteinExistence type="predicted"/>
<comment type="caution">
    <text evidence="1">The sequence shown here is derived from an EMBL/GenBank/DDBJ whole genome shotgun (WGS) entry which is preliminary data.</text>
</comment>
<dbReference type="PANTHER" id="PTHR33050">
    <property type="entry name" value="REVERSE TRANSCRIPTASE DOMAIN-CONTAINING PROTEIN"/>
    <property type="match status" value="1"/>
</dbReference>
<keyword evidence="2" id="KW-1185">Reference proteome</keyword>
<dbReference type="Proteomes" id="UP001066276">
    <property type="component" value="Chromosome 4_2"/>
</dbReference>
<evidence type="ECO:0000313" key="1">
    <source>
        <dbReference type="EMBL" id="KAJ1165142.1"/>
    </source>
</evidence>
<dbReference type="EMBL" id="JANPWB010000008">
    <property type="protein sequence ID" value="KAJ1165142.1"/>
    <property type="molecule type" value="Genomic_DNA"/>
</dbReference>
<dbReference type="SUPFAM" id="SSF56672">
    <property type="entry name" value="DNA/RNA polymerases"/>
    <property type="match status" value="1"/>
</dbReference>
<reference evidence="1" key="1">
    <citation type="journal article" date="2022" name="bioRxiv">
        <title>Sequencing and chromosome-scale assembly of the giantPleurodeles waltlgenome.</title>
        <authorList>
            <person name="Brown T."/>
            <person name="Elewa A."/>
            <person name="Iarovenko S."/>
            <person name="Subramanian E."/>
            <person name="Araus A.J."/>
            <person name="Petzold A."/>
            <person name="Susuki M."/>
            <person name="Suzuki K.-i.T."/>
            <person name="Hayashi T."/>
            <person name="Toyoda A."/>
            <person name="Oliveira C."/>
            <person name="Osipova E."/>
            <person name="Leigh N.D."/>
            <person name="Simon A."/>
            <person name="Yun M.H."/>
        </authorList>
    </citation>
    <scope>NUCLEOTIDE SEQUENCE</scope>
    <source>
        <strain evidence="1">20211129_DDA</strain>
        <tissue evidence="1">Liver</tissue>
    </source>
</reference>
<dbReference type="InterPro" id="IPR052055">
    <property type="entry name" value="Hepadnavirus_pol/RT"/>
</dbReference>
<gene>
    <name evidence="1" type="ORF">NDU88_005571</name>
</gene>
<dbReference type="CDD" id="cd09275">
    <property type="entry name" value="RNase_HI_RT_DIRS1"/>
    <property type="match status" value="1"/>
</dbReference>
<sequence length="200" mass="22217">MIVVKVLDGAVQLEDGRIRNLGHAATLDVVPCARLYLSPVVHHILSHWTLAGGDLEALIPVSTPIHHDLLWWLHHLSLDHGFPLQSLTPLVLMTDASSLGWGAVLGVLTAQGLLSMVEASMSSNWRELKGVWYALQFFAAPLHGHLDVVRVDNRVAVSYINRQFGTRSPTLNLLAHHIVFWAETHLLELQAVHIWGVLNR</sequence>
<dbReference type="AlphaFoldDB" id="A0AAV7SM10"/>
<evidence type="ECO:0008006" key="3">
    <source>
        <dbReference type="Google" id="ProtNLM"/>
    </source>
</evidence>